<feature type="transmembrane region" description="Helical" evidence="1">
    <location>
        <begin position="103"/>
        <end position="120"/>
    </location>
</feature>
<organism evidence="2 3">
    <name type="scientific">Raoultibacter massiliensis</name>
    <dbReference type="NCBI Taxonomy" id="1852371"/>
    <lineage>
        <taxon>Bacteria</taxon>
        <taxon>Bacillati</taxon>
        <taxon>Actinomycetota</taxon>
        <taxon>Coriobacteriia</taxon>
        <taxon>Eggerthellales</taxon>
        <taxon>Eggerthellaceae</taxon>
        <taxon>Raoultibacter</taxon>
    </lineage>
</organism>
<feature type="transmembrane region" description="Helical" evidence="1">
    <location>
        <begin position="73"/>
        <end position="97"/>
    </location>
</feature>
<protein>
    <submittedName>
        <fullName evidence="2">Uncharacterized protein</fullName>
    </submittedName>
</protein>
<dbReference type="RefSeq" id="WP_102375736.1">
    <property type="nucleotide sequence ID" value="NZ_DBFADM010000022.1"/>
</dbReference>
<name>A0ABV1JCY2_9ACTN</name>
<accession>A0ABV1JCY2</accession>
<dbReference type="Proteomes" id="UP001487305">
    <property type="component" value="Unassembled WGS sequence"/>
</dbReference>
<keyword evidence="3" id="KW-1185">Reference proteome</keyword>
<dbReference type="EMBL" id="JBBNOP010000006">
    <property type="protein sequence ID" value="MEQ3362934.1"/>
    <property type="molecule type" value="Genomic_DNA"/>
</dbReference>
<sequence length="144" mass="16524">MTDIPRTTKTGLTLFALAALLTFGFITLLQFVPMPWFFGALIAMHCGIALFIVSKRLFKNCTYIVARYYRFEYLMLVPYLLIMAYAFASKAGIVALFETEKSIITIAYTIFCFIMTAWNFQRMRIDVRNQQDEVLALREALGTA</sequence>
<proteinExistence type="predicted"/>
<keyword evidence="1" id="KW-0472">Membrane</keyword>
<evidence type="ECO:0000313" key="3">
    <source>
        <dbReference type="Proteomes" id="UP001487305"/>
    </source>
</evidence>
<gene>
    <name evidence="2" type="ORF">AAA083_08090</name>
</gene>
<feature type="transmembrane region" description="Helical" evidence="1">
    <location>
        <begin position="36"/>
        <end position="53"/>
    </location>
</feature>
<evidence type="ECO:0000313" key="2">
    <source>
        <dbReference type="EMBL" id="MEQ3362934.1"/>
    </source>
</evidence>
<keyword evidence="1" id="KW-1133">Transmembrane helix</keyword>
<reference evidence="2 3" key="1">
    <citation type="submission" date="2024-04" db="EMBL/GenBank/DDBJ databases">
        <title>Human intestinal bacterial collection.</title>
        <authorList>
            <person name="Pauvert C."/>
            <person name="Hitch T.C.A."/>
            <person name="Clavel T."/>
        </authorList>
    </citation>
    <scope>NUCLEOTIDE SEQUENCE [LARGE SCALE GENOMIC DNA]</scope>
    <source>
        <strain evidence="2 3">CLA-KB-H42</strain>
    </source>
</reference>
<evidence type="ECO:0000256" key="1">
    <source>
        <dbReference type="SAM" id="Phobius"/>
    </source>
</evidence>
<feature type="transmembrane region" description="Helical" evidence="1">
    <location>
        <begin position="12"/>
        <end position="30"/>
    </location>
</feature>
<comment type="caution">
    <text evidence="2">The sequence shown here is derived from an EMBL/GenBank/DDBJ whole genome shotgun (WGS) entry which is preliminary data.</text>
</comment>
<keyword evidence="1" id="KW-0812">Transmembrane</keyword>